<keyword evidence="5" id="KW-0460">Magnesium</keyword>
<keyword evidence="7" id="KW-1185">Reference proteome</keyword>
<dbReference type="SUPFAM" id="SSF100950">
    <property type="entry name" value="NagB/RpiA/CoA transferase-like"/>
    <property type="match status" value="1"/>
</dbReference>
<evidence type="ECO:0000313" key="7">
    <source>
        <dbReference type="Proteomes" id="UP000321363"/>
    </source>
</evidence>
<name>A0A5C6W4U0_9BACI</name>
<feature type="binding site" evidence="4">
    <location>
        <position position="55"/>
    </location>
    <ligand>
        <name>substrate</name>
    </ligand>
</feature>
<dbReference type="GO" id="GO:0035999">
    <property type="term" value="P:tetrahydrofolate interconversion"/>
    <property type="evidence" value="ECO:0007669"/>
    <property type="project" value="TreeGrafter"/>
</dbReference>
<accession>A0A5C6W4U0</accession>
<dbReference type="GO" id="GO:0005524">
    <property type="term" value="F:ATP binding"/>
    <property type="evidence" value="ECO:0007669"/>
    <property type="project" value="UniProtKB-KW"/>
</dbReference>
<dbReference type="GO" id="GO:0030272">
    <property type="term" value="F:5-formyltetrahydrofolate cyclo-ligase activity"/>
    <property type="evidence" value="ECO:0007669"/>
    <property type="project" value="UniProtKB-EC"/>
</dbReference>
<dbReference type="InterPro" id="IPR024185">
    <property type="entry name" value="FTHF_cligase-like_sf"/>
</dbReference>
<comment type="catalytic activity">
    <reaction evidence="5">
        <text>(6S)-5-formyl-5,6,7,8-tetrahydrofolate + ATP = (6R)-5,10-methenyltetrahydrofolate + ADP + phosphate</text>
        <dbReference type="Rhea" id="RHEA:10488"/>
        <dbReference type="ChEBI" id="CHEBI:30616"/>
        <dbReference type="ChEBI" id="CHEBI:43474"/>
        <dbReference type="ChEBI" id="CHEBI:57455"/>
        <dbReference type="ChEBI" id="CHEBI:57457"/>
        <dbReference type="ChEBI" id="CHEBI:456216"/>
        <dbReference type="EC" id="6.3.3.2"/>
    </reaction>
</comment>
<evidence type="ECO:0000256" key="4">
    <source>
        <dbReference type="PIRSR" id="PIRSR006806-1"/>
    </source>
</evidence>
<dbReference type="GO" id="GO:0046872">
    <property type="term" value="F:metal ion binding"/>
    <property type="evidence" value="ECO:0007669"/>
    <property type="project" value="UniProtKB-KW"/>
</dbReference>
<comment type="caution">
    <text evidence="6">The sequence shown here is derived from an EMBL/GenBank/DDBJ whole genome shotgun (WGS) entry which is preliminary data.</text>
</comment>
<dbReference type="RefSeq" id="WP_146946448.1">
    <property type="nucleotide sequence ID" value="NZ_VOQF01000002.1"/>
</dbReference>
<dbReference type="InterPro" id="IPR037171">
    <property type="entry name" value="NagB/RpiA_transferase-like"/>
</dbReference>
<dbReference type="AlphaFoldDB" id="A0A5C6W4U0"/>
<evidence type="ECO:0000256" key="1">
    <source>
        <dbReference type="ARBA" id="ARBA00010638"/>
    </source>
</evidence>
<dbReference type="OrthoDB" id="9801938at2"/>
<gene>
    <name evidence="6" type="ORF">FS935_04975</name>
</gene>
<dbReference type="GO" id="GO:0009396">
    <property type="term" value="P:folic acid-containing compound biosynthetic process"/>
    <property type="evidence" value="ECO:0007669"/>
    <property type="project" value="TreeGrafter"/>
</dbReference>
<reference evidence="6 7" key="1">
    <citation type="journal article" date="2005" name="Int. J. Syst. Evol. Microbiol.">
        <title>Bacillus litoralis sp. nov., isolated from a tidal flat of the Yellow Sea in Korea.</title>
        <authorList>
            <person name="Yoon J.H."/>
            <person name="Oh T.K."/>
        </authorList>
    </citation>
    <scope>NUCLEOTIDE SEQUENCE [LARGE SCALE GENOMIC DNA]</scope>
    <source>
        <strain evidence="6 7">SW-211</strain>
    </source>
</reference>
<keyword evidence="3 4" id="KW-0067">ATP-binding</keyword>
<evidence type="ECO:0000313" key="6">
    <source>
        <dbReference type="EMBL" id="TXC92406.1"/>
    </source>
</evidence>
<dbReference type="PANTHER" id="PTHR23407">
    <property type="entry name" value="ATPASE INHIBITOR/5-FORMYLTETRAHYDROFOLATE CYCLO-LIGASE"/>
    <property type="match status" value="1"/>
</dbReference>
<keyword evidence="2 4" id="KW-0547">Nucleotide-binding</keyword>
<keyword evidence="5" id="KW-0479">Metal-binding</keyword>
<keyword evidence="6" id="KW-0436">Ligase</keyword>
<dbReference type="Proteomes" id="UP000321363">
    <property type="component" value="Unassembled WGS sequence"/>
</dbReference>
<evidence type="ECO:0000256" key="5">
    <source>
        <dbReference type="RuleBase" id="RU361279"/>
    </source>
</evidence>
<dbReference type="PANTHER" id="PTHR23407:SF1">
    <property type="entry name" value="5-FORMYLTETRAHYDROFOLATE CYCLO-LIGASE"/>
    <property type="match status" value="1"/>
</dbReference>
<evidence type="ECO:0000256" key="2">
    <source>
        <dbReference type="ARBA" id="ARBA00022741"/>
    </source>
</evidence>
<dbReference type="EC" id="6.3.3.2" evidence="5"/>
<comment type="cofactor">
    <cofactor evidence="5">
        <name>Mg(2+)</name>
        <dbReference type="ChEBI" id="CHEBI:18420"/>
    </cofactor>
</comment>
<organism evidence="6 7">
    <name type="scientific">Metabacillus litoralis</name>
    <dbReference type="NCBI Taxonomy" id="152268"/>
    <lineage>
        <taxon>Bacteria</taxon>
        <taxon>Bacillati</taxon>
        <taxon>Bacillota</taxon>
        <taxon>Bacilli</taxon>
        <taxon>Bacillales</taxon>
        <taxon>Bacillaceae</taxon>
        <taxon>Metabacillus</taxon>
    </lineage>
</organism>
<proteinExistence type="inferred from homology"/>
<protein>
    <recommendedName>
        <fullName evidence="5">5-formyltetrahydrofolate cyclo-ligase</fullName>
        <ecNumber evidence="5">6.3.3.2</ecNumber>
    </recommendedName>
</protein>
<dbReference type="PIRSF" id="PIRSF006806">
    <property type="entry name" value="FTHF_cligase"/>
    <property type="match status" value="1"/>
</dbReference>
<evidence type="ECO:0000256" key="3">
    <source>
        <dbReference type="ARBA" id="ARBA00022840"/>
    </source>
</evidence>
<comment type="similarity">
    <text evidence="1 5">Belongs to the 5-formyltetrahydrofolate cyclo-ligase family.</text>
</comment>
<dbReference type="InterPro" id="IPR002698">
    <property type="entry name" value="FTHF_cligase"/>
</dbReference>
<dbReference type="NCBIfam" id="TIGR02727">
    <property type="entry name" value="MTHFS_bact"/>
    <property type="match status" value="1"/>
</dbReference>
<dbReference type="EMBL" id="VOQF01000002">
    <property type="protein sequence ID" value="TXC92406.1"/>
    <property type="molecule type" value="Genomic_DNA"/>
</dbReference>
<sequence length="189" mass="21559">MKGKQELRTYIKKILSDMSEDTYKKLSEEISDRLLSSISWKQANTIALTISRGREVDTNIIILQAWKENKTVVIPKCDPQTKEMEFRRIMSFDQLEKVYFGLLEPKIAETNAVNAKEIDLVIVPGICFDTSGYRIGYGGGFYDRFLMNFKKETISLAFSCQIVDNIPKEAHDLPVDKIIMECGVITCDA</sequence>
<feature type="binding site" evidence="4">
    <location>
        <begin position="134"/>
        <end position="142"/>
    </location>
    <ligand>
        <name>ATP</name>
        <dbReference type="ChEBI" id="CHEBI:30616"/>
    </ligand>
</feature>
<feature type="binding site" evidence="4">
    <location>
        <begin position="4"/>
        <end position="8"/>
    </location>
    <ligand>
        <name>ATP</name>
        <dbReference type="ChEBI" id="CHEBI:30616"/>
    </ligand>
</feature>
<feature type="binding site" evidence="4">
    <location>
        <position position="50"/>
    </location>
    <ligand>
        <name>substrate</name>
    </ligand>
</feature>
<dbReference type="Gene3D" id="3.40.50.10420">
    <property type="entry name" value="NagB/RpiA/CoA transferase-like"/>
    <property type="match status" value="1"/>
</dbReference>
<dbReference type="Pfam" id="PF01812">
    <property type="entry name" value="5-FTHF_cyc-lig"/>
    <property type="match status" value="1"/>
</dbReference>